<evidence type="ECO:0000313" key="2">
    <source>
        <dbReference type="Proteomes" id="UP000308600"/>
    </source>
</evidence>
<keyword evidence="2" id="KW-1185">Reference proteome</keyword>
<sequence length="484" mass="53147">MSSKKDISLRSHLGLTDDVKDIKWKLLRTVVNDLIRTHLDLSPSSPSPTAQDKEVETVQTKVMQDARFREYFPSNRREQDKKILKSHIRKQARWMRSANRDVAEEQGSSKHPREDEDDSVIVKRPRLAPPPSKRVKLIIPAGSRASTTGHRAHNSNTNEDDGGLEYRDHKPVVNDQPSQTSRMRLRSSFGRITRERALSVLRGSDGSVSRQVGIGSQDISWLLSRTTLSKPIAEIDSSCSGRGTSEDQPNQPAWSESVGPVDASMNTRATTPPPGVSALILGADAQSTLDGTPSRAPSIGSFSLSYPSPQSFQRQLTPIATGATPLSAALARSSQASPPVSRFSESTPPPSPFTADTAQWTPRPTPLTSFVGSTSQSTPRATPGISSAANSNSETATQDGLYIFLTELCNPPLPELYAPLLKYGIDMAYVHAISKWPEERIRRFVSGVKKRVQAQSQVDMGVVDGEIKPIHWDVFEHHVWKLGH</sequence>
<accession>A0ACD3A8G4</accession>
<protein>
    <submittedName>
        <fullName evidence="1">Uncharacterized protein</fullName>
    </submittedName>
</protein>
<proteinExistence type="predicted"/>
<evidence type="ECO:0000313" key="1">
    <source>
        <dbReference type="EMBL" id="TFK61993.1"/>
    </source>
</evidence>
<dbReference type="EMBL" id="ML208614">
    <property type="protein sequence ID" value="TFK61993.1"/>
    <property type="molecule type" value="Genomic_DNA"/>
</dbReference>
<dbReference type="Proteomes" id="UP000308600">
    <property type="component" value="Unassembled WGS sequence"/>
</dbReference>
<gene>
    <name evidence="1" type="ORF">BDN72DRAFT_849153</name>
</gene>
<reference evidence="1 2" key="1">
    <citation type="journal article" date="2019" name="Nat. Ecol. Evol.">
        <title>Megaphylogeny resolves global patterns of mushroom evolution.</title>
        <authorList>
            <person name="Varga T."/>
            <person name="Krizsan K."/>
            <person name="Foldi C."/>
            <person name="Dima B."/>
            <person name="Sanchez-Garcia M."/>
            <person name="Sanchez-Ramirez S."/>
            <person name="Szollosi G.J."/>
            <person name="Szarkandi J.G."/>
            <person name="Papp V."/>
            <person name="Albert L."/>
            <person name="Andreopoulos W."/>
            <person name="Angelini C."/>
            <person name="Antonin V."/>
            <person name="Barry K.W."/>
            <person name="Bougher N.L."/>
            <person name="Buchanan P."/>
            <person name="Buyck B."/>
            <person name="Bense V."/>
            <person name="Catcheside P."/>
            <person name="Chovatia M."/>
            <person name="Cooper J."/>
            <person name="Damon W."/>
            <person name="Desjardin D."/>
            <person name="Finy P."/>
            <person name="Geml J."/>
            <person name="Haridas S."/>
            <person name="Hughes K."/>
            <person name="Justo A."/>
            <person name="Karasinski D."/>
            <person name="Kautmanova I."/>
            <person name="Kiss B."/>
            <person name="Kocsube S."/>
            <person name="Kotiranta H."/>
            <person name="LaButti K.M."/>
            <person name="Lechner B.E."/>
            <person name="Liimatainen K."/>
            <person name="Lipzen A."/>
            <person name="Lukacs Z."/>
            <person name="Mihaltcheva S."/>
            <person name="Morgado L.N."/>
            <person name="Niskanen T."/>
            <person name="Noordeloos M.E."/>
            <person name="Ohm R.A."/>
            <person name="Ortiz-Santana B."/>
            <person name="Ovrebo C."/>
            <person name="Racz N."/>
            <person name="Riley R."/>
            <person name="Savchenko A."/>
            <person name="Shiryaev A."/>
            <person name="Soop K."/>
            <person name="Spirin V."/>
            <person name="Szebenyi C."/>
            <person name="Tomsovsky M."/>
            <person name="Tulloss R.E."/>
            <person name="Uehling J."/>
            <person name="Grigoriev I.V."/>
            <person name="Vagvolgyi C."/>
            <person name="Papp T."/>
            <person name="Martin F.M."/>
            <person name="Miettinen O."/>
            <person name="Hibbett D.S."/>
            <person name="Nagy L.G."/>
        </authorList>
    </citation>
    <scope>NUCLEOTIDE SEQUENCE [LARGE SCALE GENOMIC DNA]</scope>
    <source>
        <strain evidence="1 2">NL-1719</strain>
    </source>
</reference>
<name>A0ACD3A8G4_9AGAR</name>
<organism evidence="1 2">
    <name type="scientific">Pluteus cervinus</name>
    <dbReference type="NCBI Taxonomy" id="181527"/>
    <lineage>
        <taxon>Eukaryota</taxon>
        <taxon>Fungi</taxon>
        <taxon>Dikarya</taxon>
        <taxon>Basidiomycota</taxon>
        <taxon>Agaricomycotina</taxon>
        <taxon>Agaricomycetes</taxon>
        <taxon>Agaricomycetidae</taxon>
        <taxon>Agaricales</taxon>
        <taxon>Pluteineae</taxon>
        <taxon>Pluteaceae</taxon>
        <taxon>Pluteus</taxon>
    </lineage>
</organism>